<reference evidence="8 9" key="1">
    <citation type="journal article" date="2017" name="Mol. Ecol.">
        <title>Comparative and population genomic landscape of Phellinus noxius: A hypervariable fungus causing root rot in trees.</title>
        <authorList>
            <person name="Chung C.L."/>
            <person name="Lee T.J."/>
            <person name="Akiba M."/>
            <person name="Lee H.H."/>
            <person name="Kuo T.H."/>
            <person name="Liu D."/>
            <person name="Ke H.M."/>
            <person name="Yokoi T."/>
            <person name="Roa M.B."/>
            <person name="Lu M.J."/>
            <person name="Chang Y.Y."/>
            <person name="Ann P.J."/>
            <person name="Tsai J.N."/>
            <person name="Chen C.Y."/>
            <person name="Tzean S.S."/>
            <person name="Ota Y."/>
            <person name="Hattori T."/>
            <person name="Sahashi N."/>
            <person name="Liou R.F."/>
            <person name="Kikuchi T."/>
            <person name="Tsai I.J."/>
        </authorList>
    </citation>
    <scope>NUCLEOTIDE SEQUENCE [LARGE SCALE GENOMIC DNA]</scope>
    <source>
        <strain evidence="8 9">FFPRI411160</strain>
    </source>
</reference>
<evidence type="ECO:0000256" key="2">
    <source>
        <dbReference type="ARBA" id="ARBA00022801"/>
    </source>
</evidence>
<dbReference type="PROSITE" id="PS51198">
    <property type="entry name" value="UVRD_HELICASE_ATP_BIND"/>
    <property type="match status" value="1"/>
</dbReference>
<dbReference type="InterPro" id="IPR027417">
    <property type="entry name" value="P-loop_NTPase"/>
</dbReference>
<dbReference type="EMBL" id="NBII01000009">
    <property type="protein sequence ID" value="PAV15994.1"/>
    <property type="molecule type" value="Genomic_DNA"/>
</dbReference>
<dbReference type="InterPro" id="IPR014016">
    <property type="entry name" value="UvrD-like_ATP-bd"/>
</dbReference>
<dbReference type="PANTHER" id="PTHR21529:SF4">
    <property type="entry name" value="TPR AND ANKYRIN REPEAT-CONTAINING PROTEIN 1"/>
    <property type="match status" value="1"/>
</dbReference>
<gene>
    <name evidence="8" type="ORF">PNOK_0885200</name>
</gene>
<keyword evidence="9" id="KW-1185">Reference proteome</keyword>
<protein>
    <submittedName>
        <fullName evidence="8">P-loop containing nucleoside triphosphate hydrolase</fullName>
    </submittedName>
</protein>
<dbReference type="Proteomes" id="UP000217199">
    <property type="component" value="Unassembled WGS sequence"/>
</dbReference>
<feature type="binding site" evidence="5">
    <location>
        <begin position="487"/>
        <end position="494"/>
    </location>
    <ligand>
        <name>ATP</name>
        <dbReference type="ChEBI" id="CHEBI:30616"/>
    </ligand>
</feature>
<evidence type="ECO:0000256" key="3">
    <source>
        <dbReference type="ARBA" id="ARBA00022806"/>
    </source>
</evidence>
<keyword evidence="4 5" id="KW-0067">ATP-binding</keyword>
<dbReference type="Pfam" id="PF13361">
    <property type="entry name" value="UvrD_C"/>
    <property type="match status" value="1"/>
</dbReference>
<dbReference type="SUPFAM" id="SSF52540">
    <property type="entry name" value="P-loop containing nucleoside triphosphate hydrolases"/>
    <property type="match status" value="1"/>
</dbReference>
<comment type="caution">
    <text evidence="8">The sequence shown here is derived from an EMBL/GenBank/DDBJ whole genome shotgun (WGS) entry which is preliminary data.</text>
</comment>
<organism evidence="8 9">
    <name type="scientific">Pyrrhoderma noxium</name>
    <dbReference type="NCBI Taxonomy" id="2282107"/>
    <lineage>
        <taxon>Eukaryota</taxon>
        <taxon>Fungi</taxon>
        <taxon>Dikarya</taxon>
        <taxon>Basidiomycota</taxon>
        <taxon>Agaricomycotina</taxon>
        <taxon>Agaricomycetes</taxon>
        <taxon>Hymenochaetales</taxon>
        <taxon>Hymenochaetaceae</taxon>
        <taxon>Pyrrhoderma</taxon>
    </lineage>
</organism>
<dbReference type="Gene3D" id="1.25.40.10">
    <property type="entry name" value="Tetratricopeptide repeat domain"/>
    <property type="match status" value="1"/>
</dbReference>
<dbReference type="Gene3D" id="3.40.50.300">
    <property type="entry name" value="P-loop containing nucleotide triphosphate hydrolases"/>
    <property type="match status" value="2"/>
</dbReference>
<keyword evidence="2 5" id="KW-0378">Hydrolase</keyword>
<dbReference type="GO" id="GO:0004386">
    <property type="term" value="F:helicase activity"/>
    <property type="evidence" value="ECO:0007669"/>
    <property type="project" value="UniProtKB-UniRule"/>
</dbReference>
<sequence>MSTSPTTRKQKQGRLPFDEKLFEQALSADEGAGYVAVCLEKVVYSDKFDQLLEYLLSKPSLFEYIYSVIDDSVASVIREKLTDGFKFESEPMSVAASTIFILERLAGFLYFRLADSTDAGAKVLLEYCKDICDNNDETRLLKSACGLYTPQPGNSKPAPRQAPSGKRKNSRRMTVKEDGFGSVSMGLSRQLLEKYRTRLEEMLNILRAERYSNKIRSIFEDDMTRQSPISIRGRIETNISLPSETDLISPIAETSNAYLSVQPLKASLYLANAKGLGQWRIFLSTRAISDLRSYSKSNETFRIIIKKIQELSNGDFSDNNQKKLQGNSDGVPIFRAKLTNDLRLIYQIDCISDFNGLESQVLRIFGVFTLKQMDDRMWSSLSTVLSNKGRGYNKRVNYRRNSGNDRFLLPQSWQIANETEYGDYVSHTPLTREVGDFQSVHHWLVLEKYSVLSQASIKSGKEAMPVFAVSPYERDIIDHPSSCYVLGRSGTGKTTTMLFKILGIEKAASIIEQRPRQLFVTRSHVLTSRVKNYFMKMKATYDINTEYRPQADSTGGNVHLGDVDDEEDKDLPRRFSELADDHFPLFLTFDTLCTLIEADLDIMSNHPAGPNRRSRQQNKSPASDSQNVTFEVFYKDYWSHFPLELTRRLTPVSTFNEIIGVIKGSELTLDTDKCYLSQESYLALSERAQPMFSGQRDLVYEIFLKYQEKKRMYGDYDDADRTHTILRGMNNRDKDLFQSIDYLFVDETQDNLAIDAFLLRQLCRNPHGLFWAGDTAQTILMGSSFRFADLKASLYRFERVLYPYISEKMIVDPKFFQLTTNYRSHDGIVSCADTITQMLSYFWPESIDVLRREEGLVAGMSPIFFEGWEDGTSQFSKFLFENGNSQIEIGAKQCVLVRDKQARDKLYNQIGKKSELIMTLYDSKGLEFDDVLLYNFFEDSPYDELHWKVVLNFLKDKYDSEIHAPHFDKVYHSGICTELKLFYVAITRARESVWIIDGSSKGGPMKRLLLETKSVTTCRPEDAPPLKSTSSKEDWASSGTMYFNNHKYSQAAYCFNRAGMTYEYEVANAYHLRLAAGRLTRDSKRSQRTDAYVSAAEAFHKSASDSDSHERSRMYYRISAECYQEAQRFIEAAEGYREAEEYLESVYSFMDGGEYGQVVDILRTRADELDPMVVDIKKECISHYIESGRTQCAIRIFDSEESFFTFLKDNNLNTECARALEDLGRFNEAAEIYLSKRKIEQAISLFLQGKSWNRAGEHLLSRLWRRYGFGVPIDRDLGNKGLWEHLGKLLEYTNFLETNIKNELCMFELIKNRDLPRLRSHYKQHPSNISAHVLVLDKILRVKQDTSIDELAEHVLACCTYSEVLRRLWHEKELPEDLHLQKLLVFHINKDGKYCVSNDSPMFTNIESSTILGRTEEGVILRRPALKKVIRKTIEKRLRSTVESHEYLIYSPHHDILKQPYVCSTSPGINPDSINSDWLAKQLKIRLLRMMYWNLAEFSLVDSPLEWHGKTQEFLVKDYFMFLHSVLLCLKSMNNPSLEHILHELDEGMSLIHLRPEGQVARTSYMHINIYQLIDAFMDTSVIELYHDTVQIRGLIRRLCFYTFGMWDPCYSGDQACSAIKALFYFLEMKGLNTIGRGCKFINCALRKGLKIKVEYLCHIFQLLCGTAALVKKRRLVFHGCLLPRSWIAYILPRIRLGAPKWFENDAKKILNHCESLIVLVLGQMQDETIFYETTSEVSRMKYIQTLISSICFLGYNSHPKLRDDILDMLWRIKPQLPSDNNANLLLPYFIESWSWPELLPEVKKPFQSQSEELVQLCRKNGDSSSLFEDSSVTSITYKNVDELYQLFPLYNLSPSVPTTISQPVKMEKKTEEEKTGNTEEEVNASLEQEGEKGTEIVSDDLQPENDSEQKEMQVIRLVLCFLGDVEKDKAAFKLQKVYKTLYRRKKEVNSSGFQKLMNSYTRCTVSASNKTWSVRKRRFMYLGMVPHLLVCVDALLEKVVDEKKKWNKLLKNGNTSIDEGELMRRADDAINTRKRLDRIKREFGDGFEWFESCGADELGDRIGEVSELIDKFQINEVQQDIQLALKMVINACIPT</sequence>
<dbReference type="InterPro" id="IPR039904">
    <property type="entry name" value="TRANK1"/>
</dbReference>
<evidence type="ECO:0000256" key="5">
    <source>
        <dbReference type="PROSITE-ProRule" id="PRU00560"/>
    </source>
</evidence>
<dbReference type="InterPro" id="IPR014017">
    <property type="entry name" value="DNA_helicase_UvrD-like_C"/>
</dbReference>
<keyword evidence="3 5" id="KW-0347">Helicase</keyword>
<dbReference type="Pfam" id="PF00580">
    <property type="entry name" value="UvrD-helicase"/>
    <property type="match status" value="1"/>
</dbReference>
<dbReference type="SUPFAM" id="SSF48452">
    <property type="entry name" value="TPR-like"/>
    <property type="match status" value="1"/>
</dbReference>
<feature type="compositionally biased region" description="Basic and acidic residues" evidence="6">
    <location>
        <begin position="1866"/>
        <end position="1878"/>
    </location>
</feature>
<proteinExistence type="predicted"/>
<accession>A0A286U907</accession>
<feature type="domain" description="UvrD-like helicase ATP-binding" evidence="7">
    <location>
        <begin position="466"/>
        <end position="825"/>
    </location>
</feature>
<evidence type="ECO:0000259" key="7">
    <source>
        <dbReference type="PROSITE" id="PS51198"/>
    </source>
</evidence>
<feature type="region of interest" description="Disordered" evidence="6">
    <location>
        <begin position="151"/>
        <end position="172"/>
    </location>
</feature>
<dbReference type="GO" id="GO:0005524">
    <property type="term" value="F:ATP binding"/>
    <property type="evidence" value="ECO:0007669"/>
    <property type="project" value="UniProtKB-UniRule"/>
</dbReference>
<dbReference type="PANTHER" id="PTHR21529">
    <property type="entry name" value="MAMMARY TURMOR VIRUS RECEPTOR HOMOLOG 1, 2 MTVR1, 2"/>
    <property type="match status" value="1"/>
</dbReference>
<dbReference type="InterPro" id="IPR011990">
    <property type="entry name" value="TPR-like_helical_dom_sf"/>
</dbReference>
<evidence type="ECO:0000256" key="6">
    <source>
        <dbReference type="SAM" id="MobiDB-lite"/>
    </source>
</evidence>
<dbReference type="InParanoid" id="A0A286U907"/>
<dbReference type="GO" id="GO:0016787">
    <property type="term" value="F:hydrolase activity"/>
    <property type="evidence" value="ECO:0007669"/>
    <property type="project" value="UniProtKB-UniRule"/>
</dbReference>
<keyword evidence="1 5" id="KW-0547">Nucleotide-binding</keyword>
<dbReference type="OrthoDB" id="3156807at2759"/>
<name>A0A286U907_9AGAM</name>
<evidence type="ECO:0000313" key="8">
    <source>
        <dbReference type="EMBL" id="PAV15994.1"/>
    </source>
</evidence>
<evidence type="ECO:0000313" key="9">
    <source>
        <dbReference type="Proteomes" id="UP000217199"/>
    </source>
</evidence>
<evidence type="ECO:0000256" key="4">
    <source>
        <dbReference type="ARBA" id="ARBA00022840"/>
    </source>
</evidence>
<feature type="region of interest" description="Disordered" evidence="6">
    <location>
        <begin position="1865"/>
        <end position="1894"/>
    </location>
</feature>
<evidence type="ECO:0000256" key="1">
    <source>
        <dbReference type="ARBA" id="ARBA00022741"/>
    </source>
</evidence>
<dbReference type="STRING" id="2282107.A0A286U907"/>